<feature type="transmembrane region" description="Helical" evidence="10">
    <location>
        <begin position="166"/>
        <end position="188"/>
    </location>
</feature>
<feature type="transmembrane region" description="Helical" evidence="10">
    <location>
        <begin position="419"/>
        <end position="443"/>
    </location>
</feature>
<dbReference type="AlphaFoldDB" id="A0AAE3J5A1"/>
<dbReference type="InterPro" id="IPR048279">
    <property type="entry name" value="MdtK-like"/>
</dbReference>
<feature type="transmembrane region" description="Helical" evidence="10">
    <location>
        <begin position="358"/>
        <end position="380"/>
    </location>
</feature>
<keyword evidence="6 10" id="KW-0812">Transmembrane</keyword>
<keyword evidence="5" id="KW-1003">Cell membrane</keyword>
<dbReference type="GO" id="GO:0042910">
    <property type="term" value="F:xenobiotic transmembrane transporter activity"/>
    <property type="evidence" value="ECO:0007669"/>
    <property type="project" value="InterPro"/>
</dbReference>
<feature type="transmembrane region" description="Helical" evidence="10">
    <location>
        <begin position="194"/>
        <end position="218"/>
    </location>
</feature>
<feature type="transmembrane region" description="Helical" evidence="10">
    <location>
        <begin position="137"/>
        <end position="159"/>
    </location>
</feature>
<dbReference type="RefSeq" id="WP_227614090.1">
    <property type="nucleotide sequence ID" value="NZ_JAJEPR010000002.1"/>
</dbReference>
<gene>
    <name evidence="11" type="ORF">LKD71_01555</name>
</gene>
<dbReference type="Pfam" id="PF01554">
    <property type="entry name" value="MatE"/>
    <property type="match status" value="2"/>
</dbReference>
<dbReference type="PIRSF" id="PIRSF006603">
    <property type="entry name" value="DinF"/>
    <property type="match status" value="1"/>
</dbReference>
<keyword evidence="4" id="KW-0813">Transport</keyword>
<dbReference type="InterPro" id="IPR002528">
    <property type="entry name" value="MATE_fam"/>
</dbReference>
<evidence type="ECO:0000256" key="5">
    <source>
        <dbReference type="ARBA" id="ARBA00022475"/>
    </source>
</evidence>
<comment type="subcellular location">
    <subcellularLocation>
        <location evidence="1">Cell membrane</location>
        <topology evidence="1">Multi-pass membrane protein</topology>
    </subcellularLocation>
</comment>
<dbReference type="InterPro" id="IPR045070">
    <property type="entry name" value="MATE_MepA-like"/>
</dbReference>
<keyword evidence="12" id="KW-1185">Reference proteome</keyword>
<evidence type="ECO:0000256" key="2">
    <source>
        <dbReference type="ARBA" id="ARBA00008417"/>
    </source>
</evidence>
<dbReference type="InterPro" id="IPR051327">
    <property type="entry name" value="MATE_MepA_subfamily"/>
</dbReference>
<protein>
    <recommendedName>
        <fullName evidence="3">Multidrug export protein MepA</fullName>
    </recommendedName>
</protein>
<feature type="transmembrane region" description="Helical" evidence="10">
    <location>
        <begin position="12"/>
        <end position="36"/>
    </location>
</feature>
<feature type="transmembrane region" description="Helical" evidence="10">
    <location>
        <begin position="95"/>
        <end position="117"/>
    </location>
</feature>
<keyword evidence="7 10" id="KW-1133">Transmembrane helix</keyword>
<dbReference type="GO" id="GO:0015297">
    <property type="term" value="F:antiporter activity"/>
    <property type="evidence" value="ECO:0007669"/>
    <property type="project" value="InterPro"/>
</dbReference>
<dbReference type="EMBL" id="JAJEPR010000002">
    <property type="protein sequence ID" value="MCC2188520.1"/>
    <property type="molecule type" value="Genomic_DNA"/>
</dbReference>
<dbReference type="GO" id="GO:0046677">
    <property type="term" value="P:response to antibiotic"/>
    <property type="evidence" value="ECO:0007669"/>
    <property type="project" value="UniProtKB-KW"/>
</dbReference>
<feature type="transmembrane region" description="Helical" evidence="10">
    <location>
        <begin position="392"/>
        <end position="413"/>
    </location>
</feature>
<keyword evidence="8 10" id="KW-0472">Membrane</keyword>
<sequence length="463" mass="50502">MKTGNDLGRDSVPSLVLKLAIPTMVAQFVNVLYSIIDRMYIGHIPEYGDLALAGAGICGPIVTLLSSFGTLVGLGGSIQMSIRMGERNMKKARQILSNSLLLLTLFSAVLTVLFLMIKGQLLRWFGASDQTFAYANTYLTIYTIGTFFALMAVGLNYFINCQGFPVIGMTTVLIGTVCNIILDPVFIFGLNMGIAGAAVATVISQFLSCSFALAFLAFSKKVPIGISFGQYSGKVMEKILAIGFSPFLILASDNVLLIATNTVLQKYGGSQGDFLITTATIVQSYMLLITSPMLGISGGTQALISFNYGAANTKRVRDAEKYSLLLCFAFTTVMFIVTRFLPVHFIRLFTSNAEISRLSVWAIGVFTFAIIPLSLQYVLVDGLTAMERTKTALSLSLFRKSFYVVLVFILPLIRKEATTVFYAQPIADLTASTVSTIVFLLVFRKHMERREAVFRESSKGTAI</sequence>
<feature type="transmembrane region" description="Helical" evidence="10">
    <location>
        <begin position="51"/>
        <end position="74"/>
    </location>
</feature>
<reference evidence="11 12" key="1">
    <citation type="submission" date="2021-10" db="EMBL/GenBank/DDBJ databases">
        <title>Anaerobic single-cell dispensing facilitates the cultivation of human gut bacteria.</title>
        <authorList>
            <person name="Afrizal A."/>
        </authorList>
    </citation>
    <scope>NUCLEOTIDE SEQUENCE [LARGE SCALE GENOMIC DNA]</scope>
    <source>
        <strain evidence="11 12">CLA-AA-H277</strain>
    </source>
</reference>
<dbReference type="PANTHER" id="PTHR43823:SF3">
    <property type="entry name" value="MULTIDRUG EXPORT PROTEIN MEPA"/>
    <property type="match status" value="1"/>
</dbReference>
<evidence type="ECO:0000256" key="6">
    <source>
        <dbReference type="ARBA" id="ARBA00022692"/>
    </source>
</evidence>
<keyword evidence="9" id="KW-0046">Antibiotic resistance</keyword>
<evidence type="ECO:0000256" key="1">
    <source>
        <dbReference type="ARBA" id="ARBA00004651"/>
    </source>
</evidence>
<evidence type="ECO:0000256" key="4">
    <source>
        <dbReference type="ARBA" id="ARBA00022448"/>
    </source>
</evidence>
<evidence type="ECO:0000256" key="3">
    <source>
        <dbReference type="ARBA" id="ARBA00022106"/>
    </source>
</evidence>
<comment type="similarity">
    <text evidence="2">Belongs to the multi antimicrobial extrusion (MATE) (TC 2.A.66.1) family. MepA subfamily.</text>
</comment>
<accession>A0AAE3J5A1</accession>
<feature type="transmembrane region" description="Helical" evidence="10">
    <location>
        <begin position="239"/>
        <end position="264"/>
    </location>
</feature>
<name>A0AAE3J5A1_9FIRM</name>
<comment type="caution">
    <text evidence="11">The sequence shown here is derived from an EMBL/GenBank/DDBJ whole genome shotgun (WGS) entry which is preliminary data.</text>
</comment>
<feature type="transmembrane region" description="Helical" evidence="10">
    <location>
        <begin position="322"/>
        <end position="346"/>
    </location>
</feature>
<dbReference type="Proteomes" id="UP001197875">
    <property type="component" value="Unassembled WGS sequence"/>
</dbReference>
<evidence type="ECO:0000256" key="10">
    <source>
        <dbReference type="SAM" id="Phobius"/>
    </source>
</evidence>
<dbReference type="CDD" id="cd13143">
    <property type="entry name" value="MATE_MepA_like"/>
    <property type="match status" value="1"/>
</dbReference>
<evidence type="ECO:0000313" key="12">
    <source>
        <dbReference type="Proteomes" id="UP001197875"/>
    </source>
</evidence>
<evidence type="ECO:0000313" key="11">
    <source>
        <dbReference type="EMBL" id="MCC2188520.1"/>
    </source>
</evidence>
<organism evidence="11 12">
    <name type="scientific">Fusicatenibacter faecihominis</name>
    <dbReference type="NCBI Taxonomy" id="2881276"/>
    <lineage>
        <taxon>Bacteria</taxon>
        <taxon>Bacillati</taxon>
        <taxon>Bacillota</taxon>
        <taxon>Clostridia</taxon>
        <taxon>Lachnospirales</taxon>
        <taxon>Lachnospiraceae</taxon>
        <taxon>Fusicatenibacter</taxon>
    </lineage>
</organism>
<evidence type="ECO:0000256" key="9">
    <source>
        <dbReference type="ARBA" id="ARBA00023251"/>
    </source>
</evidence>
<evidence type="ECO:0000256" key="8">
    <source>
        <dbReference type="ARBA" id="ARBA00023136"/>
    </source>
</evidence>
<dbReference type="NCBIfam" id="TIGR00797">
    <property type="entry name" value="matE"/>
    <property type="match status" value="1"/>
</dbReference>
<feature type="transmembrane region" description="Helical" evidence="10">
    <location>
        <begin position="284"/>
        <end position="310"/>
    </location>
</feature>
<dbReference type="GO" id="GO:0005886">
    <property type="term" value="C:plasma membrane"/>
    <property type="evidence" value="ECO:0007669"/>
    <property type="project" value="UniProtKB-SubCell"/>
</dbReference>
<evidence type="ECO:0000256" key="7">
    <source>
        <dbReference type="ARBA" id="ARBA00022989"/>
    </source>
</evidence>
<proteinExistence type="inferred from homology"/>
<dbReference type="PANTHER" id="PTHR43823">
    <property type="entry name" value="SPORULATION PROTEIN YKVU"/>
    <property type="match status" value="1"/>
</dbReference>